<feature type="compositionally biased region" description="Polar residues" evidence="1">
    <location>
        <begin position="34"/>
        <end position="44"/>
    </location>
</feature>
<feature type="chain" id="PRO_5009446520" evidence="2">
    <location>
        <begin position="28"/>
        <end position="166"/>
    </location>
</feature>
<keyword evidence="4" id="KW-1185">Reference proteome</keyword>
<sequence>MEGRARARCQPLLLIAHNGWLSLPVLSCPVLSAGTATTSSNEGNHSPVQSSPVTSQPASQPASYHRGRVPSTWNHPYLPFKPDLAIYAIYVRYTPTVSGSVVVEAQDYKWVLLTDEKKRKEKKRKARARSKPFGAEVGTFGSVCGHGIPRTGWTGWISLGHAALSR</sequence>
<gene>
    <name evidence="3" type="ORF">RAG0_10305</name>
</gene>
<dbReference type="AlphaFoldDB" id="A0A1E1KZA7"/>
<dbReference type="Proteomes" id="UP000178912">
    <property type="component" value="Unassembled WGS sequence"/>
</dbReference>
<feature type="compositionally biased region" description="Low complexity" evidence="1">
    <location>
        <begin position="46"/>
        <end position="63"/>
    </location>
</feature>
<keyword evidence="2" id="KW-0732">Signal</keyword>
<proteinExistence type="predicted"/>
<evidence type="ECO:0000313" key="4">
    <source>
        <dbReference type="Proteomes" id="UP000178912"/>
    </source>
</evidence>
<organism evidence="3 4">
    <name type="scientific">Rhynchosporium agropyri</name>
    <dbReference type="NCBI Taxonomy" id="914238"/>
    <lineage>
        <taxon>Eukaryota</taxon>
        <taxon>Fungi</taxon>
        <taxon>Dikarya</taxon>
        <taxon>Ascomycota</taxon>
        <taxon>Pezizomycotina</taxon>
        <taxon>Leotiomycetes</taxon>
        <taxon>Helotiales</taxon>
        <taxon>Ploettnerulaceae</taxon>
        <taxon>Rhynchosporium</taxon>
    </lineage>
</organism>
<feature type="region of interest" description="Disordered" evidence="1">
    <location>
        <begin position="34"/>
        <end position="67"/>
    </location>
</feature>
<evidence type="ECO:0000256" key="1">
    <source>
        <dbReference type="SAM" id="MobiDB-lite"/>
    </source>
</evidence>
<feature type="signal peptide" evidence="2">
    <location>
        <begin position="1"/>
        <end position="27"/>
    </location>
</feature>
<protein>
    <submittedName>
        <fullName evidence="3">Uncharacterized protein</fullName>
    </submittedName>
</protein>
<dbReference type="EMBL" id="FJUX01000063">
    <property type="protein sequence ID" value="CZT03584.1"/>
    <property type="molecule type" value="Genomic_DNA"/>
</dbReference>
<reference evidence="4" key="1">
    <citation type="submission" date="2016-03" db="EMBL/GenBank/DDBJ databases">
        <authorList>
            <person name="Guldener U."/>
        </authorList>
    </citation>
    <scope>NUCLEOTIDE SEQUENCE [LARGE SCALE GENOMIC DNA]</scope>
    <source>
        <strain evidence="4">04CH-RAC-A.6.1</strain>
    </source>
</reference>
<evidence type="ECO:0000256" key="2">
    <source>
        <dbReference type="SAM" id="SignalP"/>
    </source>
</evidence>
<name>A0A1E1KZA7_9HELO</name>
<accession>A0A1E1KZA7</accession>
<evidence type="ECO:0000313" key="3">
    <source>
        <dbReference type="EMBL" id="CZT03584.1"/>
    </source>
</evidence>